<feature type="domain" description="DUF2179" evidence="7">
    <location>
        <begin position="227"/>
        <end position="281"/>
    </location>
</feature>
<dbReference type="GO" id="GO:0005886">
    <property type="term" value="C:plasma membrane"/>
    <property type="evidence" value="ECO:0007669"/>
    <property type="project" value="UniProtKB-SubCell"/>
</dbReference>
<reference evidence="8" key="1">
    <citation type="journal article" date="2018" name="Int. J. Syst. Evol. Microbiol.">
        <title>Carboxylicivirga sediminis sp. nov., isolated from coastal sediment.</title>
        <authorList>
            <person name="Wang F.Q."/>
            <person name="Ren L.H."/>
            <person name="Zou R.J."/>
            <person name="Sun Y.Z."/>
            <person name="Liu X.J."/>
            <person name="Jiang F."/>
            <person name="Liu L.J."/>
        </authorList>
    </citation>
    <scope>NUCLEOTIDE SEQUENCE</scope>
    <source>
        <strain evidence="8">JR1</strain>
    </source>
</reference>
<comment type="caution">
    <text evidence="8">The sequence shown here is derived from an EMBL/GenBank/DDBJ whole genome shotgun (WGS) entry which is preliminary data.</text>
</comment>
<evidence type="ECO:0000256" key="3">
    <source>
        <dbReference type="ARBA" id="ARBA00022692"/>
    </source>
</evidence>
<evidence type="ECO:0000256" key="4">
    <source>
        <dbReference type="ARBA" id="ARBA00022989"/>
    </source>
</evidence>
<feature type="transmembrane region" description="Helical" evidence="6">
    <location>
        <begin position="84"/>
        <end position="102"/>
    </location>
</feature>
<dbReference type="PANTHER" id="PTHR33545:SF5">
    <property type="entry name" value="UPF0750 MEMBRANE PROTEIN YITT"/>
    <property type="match status" value="1"/>
</dbReference>
<keyword evidence="3 6" id="KW-0812">Transmembrane</keyword>
<feature type="transmembrane region" description="Helical" evidence="6">
    <location>
        <begin position="45"/>
        <end position="72"/>
    </location>
</feature>
<dbReference type="Proteomes" id="UP000679220">
    <property type="component" value="Unassembled WGS sequence"/>
</dbReference>
<sequence>MQNTSTILKEFRSYLMLTIGLAIGTLGWTAFLIPAKIVGGGLTGIATILYFVAGWDVGLTSLIINIGLILLAMRILGASFGIKTIYCVLVFSGLLTLLRPMFSEPVVSEVMMNAIIGGILGGIGAGIVFVNGGSTGGVDIIAMIINKYKNISLGRLLLGMDVIIISSSFFLVQTSSIETVVYGFMTMAILAYTVDMVISGNKQTVQFFIISKKPDELRKSVIFDAERGLTILHGTGGYSGEERKVLMVIARKSETQEVFKVIKQIDPDAFITVGTVMGVYGQGFDKIKI</sequence>
<evidence type="ECO:0000256" key="1">
    <source>
        <dbReference type="ARBA" id="ARBA00004651"/>
    </source>
</evidence>
<feature type="transmembrane region" description="Helical" evidence="6">
    <location>
        <begin position="153"/>
        <end position="173"/>
    </location>
</feature>
<accession>A0A941FBN0</accession>
<reference evidence="8" key="2">
    <citation type="submission" date="2021-04" db="EMBL/GenBank/DDBJ databases">
        <authorList>
            <person name="Zhang T."/>
            <person name="Zhang Y."/>
            <person name="Lu D."/>
            <person name="Zuo D."/>
            <person name="Du Z."/>
        </authorList>
    </citation>
    <scope>NUCLEOTIDE SEQUENCE</scope>
    <source>
        <strain evidence="8">JR1</strain>
    </source>
</reference>
<keyword evidence="4 6" id="KW-1133">Transmembrane helix</keyword>
<name>A0A941FBN0_9BACT</name>
<evidence type="ECO:0000313" key="9">
    <source>
        <dbReference type="Proteomes" id="UP000679220"/>
    </source>
</evidence>
<dbReference type="InterPro" id="IPR003740">
    <property type="entry name" value="YitT"/>
</dbReference>
<evidence type="ECO:0000256" key="5">
    <source>
        <dbReference type="ARBA" id="ARBA00023136"/>
    </source>
</evidence>
<dbReference type="Pfam" id="PF10035">
    <property type="entry name" value="DUF2179"/>
    <property type="match status" value="1"/>
</dbReference>
<dbReference type="PANTHER" id="PTHR33545">
    <property type="entry name" value="UPF0750 MEMBRANE PROTEIN YITT-RELATED"/>
    <property type="match status" value="1"/>
</dbReference>
<dbReference type="AlphaFoldDB" id="A0A941FBN0"/>
<evidence type="ECO:0000259" key="7">
    <source>
        <dbReference type="Pfam" id="PF10035"/>
    </source>
</evidence>
<dbReference type="InterPro" id="IPR019264">
    <property type="entry name" value="DUF2179"/>
</dbReference>
<keyword evidence="5 6" id="KW-0472">Membrane</keyword>
<feature type="transmembrane region" description="Helical" evidence="6">
    <location>
        <begin position="114"/>
        <end position="132"/>
    </location>
</feature>
<comment type="subcellular location">
    <subcellularLocation>
        <location evidence="1">Cell membrane</location>
        <topology evidence="1">Multi-pass membrane protein</topology>
    </subcellularLocation>
</comment>
<feature type="transmembrane region" description="Helical" evidence="6">
    <location>
        <begin position="179"/>
        <end position="198"/>
    </location>
</feature>
<feature type="transmembrane region" description="Helical" evidence="6">
    <location>
        <begin position="12"/>
        <end position="33"/>
    </location>
</feature>
<evidence type="ECO:0000313" key="8">
    <source>
        <dbReference type="EMBL" id="MBR8537920.1"/>
    </source>
</evidence>
<dbReference type="Gene3D" id="3.30.70.120">
    <property type="match status" value="1"/>
</dbReference>
<dbReference type="InterPro" id="IPR015867">
    <property type="entry name" value="N-reg_PII/ATP_PRibTrfase_C"/>
</dbReference>
<protein>
    <submittedName>
        <fullName evidence="8">YitT family protein</fullName>
    </submittedName>
</protein>
<organism evidence="8 9">
    <name type="scientific">Carboxylicivirga sediminis</name>
    <dbReference type="NCBI Taxonomy" id="2006564"/>
    <lineage>
        <taxon>Bacteria</taxon>
        <taxon>Pseudomonadati</taxon>
        <taxon>Bacteroidota</taxon>
        <taxon>Bacteroidia</taxon>
        <taxon>Marinilabiliales</taxon>
        <taxon>Marinilabiliaceae</taxon>
        <taxon>Carboxylicivirga</taxon>
    </lineage>
</organism>
<dbReference type="Pfam" id="PF02588">
    <property type="entry name" value="YitT_membrane"/>
    <property type="match status" value="1"/>
</dbReference>
<proteinExistence type="predicted"/>
<dbReference type="RefSeq" id="WP_212192945.1">
    <property type="nucleotide sequence ID" value="NZ_JAGTAR010000043.1"/>
</dbReference>
<dbReference type="PIRSF" id="PIRSF006483">
    <property type="entry name" value="Membrane_protein_YitT"/>
    <property type="match status" value="1"/>
</dbReference>
<dbReference type="CDD" id="cd16380">
    <property type="entry name" value="YitT_C"/>
    <property type="match status" value="1"/>
</dbReference>
<evidence type="ECO:0000256" key="6">
    <source>
        <dbReference type="SAM" id="Phobius"/>
    </source>
</evidence>
<evidence type="ECO:0000256" key="2">
    <source>
        <dbReference type="ARBA" id="ARBA00022475"/>
    </source>
</evidence>
<keyword evidence="9" id="KW-1185">Reference proteome</keyword>
<keyword evidence="2" id="KW-1003">Cell membrane</keyword>
<dbReference type="EMBL" id="JAGTAR010000043">
    <property type="protein sequence ID" value="MBR8537920.1"/>
    <property type="molecule type" value="Genomic_DNA"/>
</dbReference>
<gene>
    <name evidence="8" type="ORF">KDU71_20275</name>
</gene>
<dbReference type="InterPro" id="IPR051461">
    <property type="entry name" value="UPF0750_membrane"/>
</dbReference>